<evidence type="ECO:0000313" key="2">
    <source>
        <dbReference type="EMBL" id="KAG6594721.1"/>
    </source>
</evidence>
<comment type="caution">
    <text evidence="2">The sequence shown here is derived from an EMBL/GenBank/DDBJ whole genome shotgun (WGS) entry which is preliminary data.</text>
</comment>
<accession>A0AAV6N9M3</accession>
<organism evidence="2 3">
    <name type="scientific">Cucurbita argyrosperma subsp. sororia</name>
    <dbReference type="NCBI Taxonomy" id="37648"/>
    <lineage>
        <taxon>Eukaryota</taxon>
        <taxon>Viridiplantae</taxon>
        <taxon>Streptophyta</taxon>
        <taxon>Embryophyta</taxon>
        <taxon>Tracheophyta</taxon>
        <taxon>Spermatophyta</taxon>
        <taxon>Magnoliopsida</taxon>
        <taxon>eudicotyledons</taxon>
        <taxon>Gunneridae</taxon>
        <taxon>Pentapetalae</taxon>
        <taxon>rosids</taxon>
        <taxon>fabids</taxon>
        <taxon>Cucurbitales</taxon>
        <taxon>Cucurbitaceae</taxon>
        <taxon>Cucurbiteae</taxon>
        <taxon>Cucurbita</taxon>
    </lineage>
</organism>
<gene>
    <name evidence="2" type="ORF">SDJN03_11274</name>
</gene>
<name>A0AAV6N9M3_9ROSI</name>
<feature type="region of interest" description="Disordered" evidence="1">
    <location>
        <begin position="1"/>
        <end position="29"/>
    </location>
</feature>
<feature type="non-terminal residue" evidence="2">
    <location>
        <position position="1"/>
    </location>
</feature>
<keyword evidence="3" id="KW-1185">Reference proteome</keyword>
<dbReference type="Proteomes" id="UP000685013">
    <property type="component" value="Chromosome 7"/>
</dbReference>
<dbReference type="EMBL" id="JAGKQH010000007">
    <property type="protein sequence ID" value="KAG6594721.1"/>
    <property type="molecule type" value="Genomic_DNA"/>
</dbReference>
<sequence>MNGEVFNPKENEMAKEHFEGHGREKRSDAVTPKGIQLFYLLLPLIIKHSRATQKVAPNIGGCSRRSR</sequence>
<feature type="compositionally biased region" description="Basic and acidic residues" evidence="1">
    <location>
        <begin position="7"/>
        <end position="28"/>
    </location>
</feature>
<protein>
    <submittedName>
        <fullName evidence="2">Uncharacterized protein</fullName>
    </submittedName>
</protein>
<evidence type="ECO:0000313" key="3">
    <source>
        <dbReference type="Proteomes" id="UP000685013"/>
    </source>
</evidence>
<evidence type="ECO:0000256" key="1">
    <source>
        <dbReference type="SAM" id="MobiDB-lite"/>
    </source>
</evidence>
<reference evidence="2 3" key="1">
    <citation type="journal article" date="2021" name="Hortic Res">
        <title>The domestication of Cucurbita argyrosperma as revealed by the genome of its wild relative.</title>
        <authorList>
            <person name="Barrera-Redondo J."/>
            <person name="Sanchez-de la Vega G."/>
            <person name="Aguirre-Liguori J.A."/>
            <person name="Castellanos-Morales G."/>
            <person name="Gutierrez-Guerrero Y.T."/>
            <person name="Aguirre-Dugua X."/>
            <person name="Aguirre-Planter E."/>
            <person name="Tenaillon M.I."/>
            <person name="Lira-Saade R."/>
            <person name="Eguiarte L.E."/>
        </authorList>
    </citation>
    <scope>NUCLEOTIDE SEQUENCE [LARGE SCALE GENOMIC DNA]</scope>
    <source>
        <strain evidence="2">JBR-2021</strain>
    </source>
</reference>
<dbReference type="AlphaFoldDB" id="A0AAV6N9M3"/>
<proteinExistence type="predicted"/>